<evidence type="ECO:0000313" key="1">
    <source>
        <dbReference type="EMBL" id="KAF6018756.1"/>
    </source>
</evidence>
<dbReference type="AlphaFoldDB" id="A0A7J7IYX6"/>
<accession>A0A7J7IYX6</accession>
<gene>
    <name evidence="1" type="ORF">EB796_022928</name>
</gene>
<keyword evidence="2" id="KW-1185">Reference proteome</keyword>
<evidence type="ECO:0000313" key="2">
    <source>
        <dbReference type="Proteomes" id="UP000593567"/>
    </source>
</evidence>
<name>A0A7J7IYX6_BUGNE</name>
<organism evidence="1 2">
    <name type="scientific">Bugula neritina</name>
    <name type="common">Brown bryozoan</name>
    <name type="synonym">Sertularia neritina</name>
    <dbReference type="NCBI Taxonomy" id="10212"/>
    <lineage>
        <taxon>Eukaryota</taxon>
        <taxon>Metazoa</taxon>
        <taxon>Spiralia</taxon>
        <taxon>Lophotrochozoa</taxon>
        <taxon>Bryozoa</taxon>
        <taxon>Gymnolaemata</taxon>
        <taxon>Cheilostomatida</taxon>
        <taxon>Flustrina</taxon>
        <taxon>Buguloidea</taxon>
        <taxon>Bugulidae</taxon>
        <taxon>Bugula</taxon>
    </lineage>
</organism>
<proteinExistence type="predicted"/>
<dbReference type="Proteomes" id="UP000593567">
    <property type="component" value="Unassembled WGS sequence"/>
</dbReference>
<dbReference type="EMBL" id="VXIV02003278">
    <property type="protein sequence ID" value="KAF6018756.1"/>
    <property type="molecule type" value="Genomic_DNA"/>
</dbReference>
<sequence>MVFCLKFNINALQGVNFVTYLYISTKRVDFVPCTMKLTTITLPTCCMLLVLVAQGFQSTTAYPRPFHPEYNDDGRWDTIDNQIDYDKALAALKFKIEQLQMKSRLQVPAYYQREAGYEVPVENDKRGGVFRWGR</sequence>
<comment type="caution">
    <text evidence="1">The sequence shown here is derived from an EMBL/GenBank/DDBJ whole genome shotgun (WGS) entry which is preliminary data.</text>
</comment>
<protein>
    <submittedName>
        <fullName evidence="1">Uncharacterized protein</fullName>
    </submittedName>
</protein>
<reference evidence="1" key="1">
    <citation type="submission" date="2020-06" db="EMBL/GenBank/DDBJ databases">
        <title>Draft genome of Bugula neritina, a colonial animal packing powerful symbionts and potential medicines.</title>
        <authorList>
            <person name="Rayko M."/>
        </authorList>
    </citation>
    <scope>NUCLEOTIDE SEQUENCE [LARGE SCALE GENOMIC DNA]</scope>
    <source>
        <strain evidence="1">Kwan_BN1</strain>
    </source>
</reference>